<dbReference type="SUPFAM" id="SSF52467">
    <property type="entry name" value="DHS-like NAD/FAD-binding domain"/>
    <property type="match status" value="1"/>
</dbReference>
<dbReference type="NCBIfam" id="TIGR00321">
    <property type="entry name" value="dhys"/>
    <property type="match status" value="1"/>
</dbReference>
<evidence type="ECO:0000256" key="8">
    <source>
        <dbReference type="ARBA" id="ARBA00023256"/>
    </source>
</evidence>
<evidence type="ECO:0000313" key="10">
    <source>
        <dbReference type="Proteomes" id="UP001381693"/>
    </source>
</evidence>
<comment type="catalytic activity">
    <reaction evidence="1">
        <text>[eIF5A protein]-L-lysine + spermidine = [eIF5A protein]-deoxyhypusine + propane-1,3-diamine</text>
        <dbReference type="Rhea" id="RHEA:33299"/>
        <dbReference type="Rhea" id="RHEA-COMP:10143"/>
        <dbReference type="Rhea" id="RHEA-COMP:10144"/>
        <dbReference type="ChEBI" id="CHEBI:29969"/>
        <dbReference type="ChEBI" id="CHEBI:57484"/>
        <dbReference type="ChEBI" id="CHEBI:57834"/>
        <dbReference type="ChEBI" id="CHEBI:82657"/>
        <dbReference type="EC" id="2.5.1.46"/>
    </reaction>
</comment>
<evidence type="ECO:0000256" key="5">
    <source>
        <dbReference type="ARBA" id="ARBA00012683"/>
    </source>
</evidence>
<dbReference type="InterPro" id="IPR036982">
    <property type="entry name" value="Deoxyhypusine_synthase_sf"/>
</dbReference>
<dbReference type="Pfam" id="PF01916">
    <property type="entry name" value="DS"/>
    <property type="match status" value="1"/>
</dbReference>
<comment type="caution">
    <text evidence="9">The sequence shown here is derived from an EMBL/GenBank/DDBJ whole genome shotgun (WGS) entry which is preliminary data.</text>
</comment>
<keyword evidence="8" id="KW-0386">Hypusine biosynthesis</keyword>
<dbReference type="PANTHER" id="PTHR11703:SF0">
    <property type="entry name" value="DEOXYHYPUSINE SYNTHASE"/>
    <property type="match status" value="1"/>
</dbReference>
<dbReference type="EMBL" id="JAXCGZ010015576">
    <property type="protein sequence ID" value="KAK7070060.1"/>
    <property type="molecule type" value="Genomic_DNA"/>
</dbReference>
<dbReference type="InterPro" id="IPR029035">
    <property type="entry name" value="DHS-like_NAD/FAD-binding_dom"/>
</dbReference>
<evidence type="ECO:0000256" key="7">
    <source>
        <dbReference type="ARBA" id="ARBA00023027"/>
    </source>
</evidence>
<reference evidence="9 10" key="1">
    <citation type="submission" date="2023-11" db="EMBL/GenBank/DDBJ databases">
        <title>Halocaridina rubra genome assembly.</title>
        <authorList>
            <person name="Smith C."/>
        </authorList>
    </citation>
    <scope>NUCLEOTIDE SEQUENCE [LARGE SCALE GENOMIC DNA]</scope>
    <source>
        <strain evidence="9">EP-1</strain>
        <tissue evidence="9">Whole</tissue>
    </source>
</reference>
<dbReference type="Proteomes" id="UP001381693">
    <property type="component" value="Unassembled WGS sequence"/>
</dbReference>
<dbReference type="InterPro" id="IPR002773">
    <property type="entry name" value="Deoxyhypusine_synthase"/>
</dbReference>
<dbReference type="GO" id="GO:0034038">
    <property type="term" value="F:deoxyhypusine synthase activity"/>
    <property type="evidence" value="ECO:0007669"/>
    <property type="project" value="UniProtKB-EC"/>
</dbReference>
<evidence type="ECO:0000313" key="9">
    <source>
        <dbReference type="EMBL" id="KAK7070060.1"/>
    </source>
</evidence>
<name>A0AAN9A2J9_HALRR</name>
<dbReference type="GO" id="GO:0005737">
    <property type="term" value="C:cytoplasm"/>
    <property type="evidence" value="ECO:0007669"/>
    <property type="project" value="TreeGrafter"/>
</dbReference>
<keyword evidence="10" id="KW-1185">Reference proteome</keyword>
<comment type="cofactor">
    <cofactor evidence="2">
        <name>NAD(+)</name>
        <dbReference type="ChEBI" id="CHEBI:57540"/>
    </cofactor>
</comment>
<keyword evidence="7" id="KW-0520">NAD</keyword>
<organism evidence="9 10">
    <name type="scientific">Halocaridina rubra</name>
    <name type="common">Hawaiian red shrimp</name>
    <dbReference type="NCBI Taxonomy" id="373956"/>
    <lineage>
        <taxon>Eukaryota</taxon>
        <taxon>Metazoa</taxon>
        <taxon>Ecdysozoa</taxon>
        <taxon>Arthropoda</taxon>
        <taxon>Crustacea</taxon>
        <taxon>Multicrustacea</taxon>
        <taxon>Malacostraca</taxon>
        <taxon>Eumalacostraca</taxon>
        <taxon>Eucarida</taxon>
        <taxon>Decapoda</taxon>
        <taxon>Pleocyemata</taxon>
        <taxon>Caridea</taxon>
        <taxon>Atyoidea</taxon>
        <taxon>Atyidae</taxon>
        <taxon>Halocaridina</taxon>
    </lineage>
</organism>
<evidence type="ECO:0000256" key="6">
    <source>
        <dbReference type="ARBA" id="ARBA00022679"/>
    </source>
</evidence>
<evidence type="ECO:0000256" key="2">
    <source>
        <dbReference type="ARBA" id="ARBA00001911"/>
    </source>
</evidence>
<accession>A0AAN9A2J9</accession>
<comment type="pathway">
    <text evidence="3">Protein modification; eIF5A hypusination.</text>
</comment>
<comment type="similarity">
    <text evidence="4">Belongs to the deoxyhypusine synthase family.</text>
</comment>
<dbReference type="AlphaFoldDB" id="A0AAN9A2J9"/>
<dbReference type="PANTHER" id="PTHR11703">
    <property type="entry name" value="DEOXYHYPUSINE SYNTHASE"/>
    <property type="match status" value="1"/>
</dbReference>
<dbReference type="EC" id="2.5.1.46" evidence="5"/>
<sequence>MDQARDIAREAVLVQSEALPDGTPVVQGYDFNNGIDYHKLFQSYRYSGFQATSFGLAVEEINKMITCREIPLPTDHEDINSDEFTKIRKNCTIFLGYTSNMVSCGVRETIRFLVEHHLVDCIVTTAGGVEEDLIKCLAPTYLGDFYLKGKSLRLKGINRIGNLLVPNENYCKFEDWVMPILDRMLEEQQTQDVLWSPSKIIARLGEEIDDSSSIAYWAAKNKIPVFSPALTDGSLGDMMYFHSIKNPGFVVDINSDLRRLNDFAKKSLNTGMIIIGGGIIKHHICNANLMRNGANFSVFLNTASEWDGSDSGARPDEAVSWGKIKIDATPVKIYGEASMIFPLLVGETFARHHFGKEDPGSSIKKSGTESS</sequence>
<proteinExistence type="inferred from homology"/>
<evidence type="ECO:0000256" key="1">
    <source>
        <dbReference type="ARBA" id="ARBA00000952"/>
    </source>
</evidence>
<keyword evidence="6" id="KW-0808">Transferase</keyword>
<protein>
    <recommendedName>
        <fullName evidence="5">deoxyhypusine synthase</fullName>
        <ecNumber evidence="5">2.5.1.46</ecNumber>
    </recommendedName>
</protein>
<evidence type="ECO:0000256" key="4">
    <source>
        <dbReference type="ARBA" id="ARBA00009892"/>
    </source>
</evidence>
<dbReference type="FunFam" id="3.40.910.10:FF:000001">
    <property type="entry name" value="Probable deoxyhypusine synthase"/>
    <property type="match status" value="1"/>
</dbReference>
<evidence type="ECO:0000256" key="3">
    <source>
        <dbReference type="ARBA" id="ARBA00005041"/>
    </source>
</evidence>
<gene>
    <name evidence="9" type="ORF">SK128_021269</name>
</gene>
<dbReference type="Gene3D" id="3.40.910.10">
    <property type="entry name" value="Deoxyhypusine synthase"/>
    <property type="match status" value="1"/>
</dbReference>